<feature type="signal peptide" evidence="2">
    <location>
        <begin position="1"/>
        <end position="26"/>
    </location>
</feature>
<sequence>MSRSARLVPVLAAAVLAAACATPESAPSTPASSGAVAIDSCGKRLTFDGSPGRVVALDQSSTETLLALGVGDRLAGTANLKTKVSPQYTEVYAKIPVLSPKVLTAEPLRAANPDLVVASFKELFTADRAGTRDELEQLGVPTFVSAVNCPDGKTEPFERMFRDFEDLGAVLGVPDRAGHLVSEQRAVLDQARAAGEKRPDGLKVVWVYSVFNGIPYVAGKSGMASHMSRLAGVTNVFDDVDQEWPEVSWDEVAKRQPDVIVVGDLSERGNPGDSAAEKLAMMREHPAVSQLAAMRDAKIIQLPGIEMDPSVRTVDALRTLTGKLDEIAPRG</sequence>
<keyword evidence="2" id="KW-0732">Signal</keyword>
<comment type="caution">
    <text evidence="4">The sequence shown here is derived from an EMBL/GenBank/DDBJ whole genome shotgun (WGS) entry which is preliminary data.</text>
</comment>
<comment type="similarity">
    <text evidence="1">Belongs to the bacterial solute-binding protein 8 family.</text>
</comment>
<dbReference type="InterPro" id="IPR002491">
    <property type="entry name" value="ABC_transptr_periplasmic_BD"/>
</dbReference>
<dbReference type="PROSITE" id="PS51257">
    <property type="entry name" value="PROKAR_LIPOPROTEIN"/>
    <property type="match status" value="1"/>
</dbReference>
<dbReference type="Gene3D" id="3.40.50.1980">
    <property type="entry name" value="Nitrogenase molybdenum iron protein domain"/>
    <property type="match status" value="2"/>
</dbReference>
<dbReference type="PANTHER" id="PTHR30535:SF7">
    <property type="entry name" value="IRON(III) DICITRATE-BINDING PROTEIN"/>
    <property type="match status" value="1"/>
</dbReference>
<keyword evidence="5" id="KW-1185">Reference proteome</keyword>
<dbReference type="AlphaFoldDB" id="A0A9X2VU71"/>
<dbReference type="PROSITE" id="PS50983">
    <property type="entry name" value="FE_B12_PBP"/>
    <property type="match status" value="1"/>
</dbReference>
<dbReference type="InterPro" id="IPR050902">
    <property type="entry name" value="ABC_Transporter_SBP"/>
</dbReference>
<dbReference type="PANTHER" id="PTHR30535">
    <property type="entry name" value="VITAMIN B12-BINDING PROTEIN"/>
    <property type="match status" value="1"/>
</dbReference>
<protein>
    <submittedName>
        <fullName evidence="4">ABC transporter substrate-binding protein</fullName>
    </submittedName>
</protein>
<organism evidence="4 5">
    <name type="scientific">Umezawaea endophytica</name>
    <dbReference type="NCBI Taxonomy" id="1654476"/>
    <lineage>
        <taxon>Bacteria</taxon>
        <taxon>Bacillati</taxon>
        <taxon>Actinomycetota</taxon>
        <taxon>Actinomycetes</taxon>
        <taxon>Pseudonocardiales</taxon>
        <taxon>Pseudonocardiaceae</taxon>
        <taxon>Umezawaea</taxon>
    </lineage>
</organism>
<dbReference type="EMBL" id="JANYMP010000024">
    <property type="protein sequence ID" value="MCS7482427.1"/>
    <property type="molecule type" value="Genomic_DNA"/>
</dbReference>
<dbReference type="Pfam" id="PF01497">
    <property type="entry name" value="Peripla_BP_2"/>
    <property type="match status" value="1"/>
</dbReference>
<evidence type="ECO:0000313" key="5">
    <source>
        <dbReference type="Proteomes" id="UP001141259"/>
    </source>
</evidence>
<feature type="domain" description="Fe/B12 periplasmic-binding" evidence="3">
    <location>
        <begin position="53"/>
        <end position="331"/>
    </location>
</feature>
<evidence type="ECO:0000256" key="1">
    <source>
        <dbReference type="ARBA" id="ARBA00008814"/>
    </source>
</evidence>
<evidence type="ECO:0000256" key="2">
    <source>
        <dbReference type="SAM" id="SignalP"/>
    </source>
</evidence>
<evidence type="ECO:0000259" key="3">
    <source>
        <dbReference type="PROSITE" id="PS50983"/>
    </source>
</evidence>
<evidence type="ECO:0000313" key="4">
    <source>
        <dbReference type="EMBL" id="MCS7482427.1"/>
    </source>
</evidence>
<dbReference type="RefSeq" id="WP_259627894.1">
    <property type="nucleotide sequence ID" value="NZ_JANYMP010000024.1"/>
</dbReference>
<dbReference type="Proteomes" id="UP001141259">
    <property type="component" value="Unassembled WGS sequence"/>
</dbReference>
<proteinExistence type="inferred from homology"/>
<dbReference type="SUPFAM" id="SSF53807">
    <property type="entry name" value="Helical backbone' metal receptor"/>
    <property type="match status" value="1"/>
</dbReference>
<accession>A0A9X2VU71</accession>
<reference evidence="4" key="1">
    <citation type="submission" date="2022-08" db="EMBL/GenBank/DDBJ databases">
        <authorList>
            <person name="Tistechok S."/>
            <person name="Samborskyy M."/>
            <person name="Roman I."/>
        </authorList>
    </citation>
    <scope>NUCLEOTIDE SEQUENCE</scope>
    <source>
        <strain evidence="4">DSM 103496</strain>
    </source>
</reference>
<name>A0A9X2VU71_9PSEU</name>
<feature type="chain" id="PRO_5040814227" evidence="2">
    <location>
        <begin position="27"/>
        <end position="331"/>
    </location>
</feature>
<gene>
    <name evidence="4" type="ORF">NZH93_36755</name>
</gene>